<keyword evidence="4 7" id="KW-0812">Transmembrane</keyword>
<evidence type="ECO:0000313" key="8">
    <source>
        <dbReference type="EMBL" id="ENW06235.1"/>
    </source>
</evidence>
<evidence type="ECO:0000256" key="2">
    <source>
        <dbReference type="ARBA" id="ARBA00007928"/>
    </source>
</evidence>
<comment type="subcellular location">
    <subcellularLocation>
        <location evidence="1">Cell membrane</location>
        <topology evidence="1">Multi-pass membrane protein</topology>
    </subcellularLocation>
</comment>
<dbReference type="STRING" id="262668.GCA_000931715_01176"/>
<comment type="similarity">
    <text evidence="2">Belongs to the Rht family.</text>
</comment>
<evidence type="ECO:0008006" key="10">
    <source>
        <dbReference type="Google" id="ProtNLM"/>
    </source>
</evidence>
<evidence type="ECO:0000256" key="7">
    <source>
        <dbReference type="SAM" id="Phobius"/>
    </source>
</evidence>
<dbReference type="GeneID" id="29856851"/>
<dbReference type="EMBL" id="APQL01000006">
    <property type="protein sequence ID" value="ENW06235.1"/>
    <property type="molecule type" value="Genomic_DNA"/>
</dbReference>
<reference evidence="8 9" key="1">
    <citation type="submission" date="2013-02" db="EMBL/GenBank/DDBJ databases">
        <title>The Genome Sequence of Acinetobacter beijerinckii CIP 110307.</title>
        <authorList>
            <consortium name="The Broad Institute Genome Sequencing Platform"/>
            <consortium name="The Broad Institute Genome Sequencing Center for Infectious Disease"/>
            <person name="Cerqueira G."/>
            <person name="Feldgarden M."/>
            <person name="Courvalin P."/>
            <person name="Perichon B."/>
            <person name="Grillot-Courvalin C."/>
            <person name="Clermont D."/>
            <person name="Rocha E."/>
            <person name="Yoon E.-J."/>
            <person name="Nemec A."/>
            <person name="Walker B."/>
            <person name="Young S.K."/>
            <person name="Zeng Q."/>
            <person name="Gargeya S."/>
            <person name="Fitzgerald M."/>
            <person name="Haas B."/>
            <person name="Abouelleil A."/>
            <person name="Alvarado L."/>
            <person name="Arachchi H.M."/>
            <person name="Berlin A.M."/>
            <person name="Chapman S.B."/>
            <person name="Dewar J."/>
            <person name="Goldberg J."/>
            <person name="Griggs A."/>
            <person name="Gujja S."/>
            <person name="Hansen M."/>
            <person name="Howarth C."/>
            <person name="Imamovic A."/>
            <person name="Larimer J."/>
            <person name="McCowan C."/>
            <person name="Murphy C."/>
            <person name="Neiman D."/>
            <person name="Pearson M."/>
            <person name="Priest M."/>
            <person name="Roberts A."/>
            <person name="Saif S."/>
            <person name="Shea T."/>
            <person name="Sisk P."/>
            <person name="Sykes S."/>
            <person name="Wortman J."/>
            <person name="Nusbaum C."/>
            <person name="Birren B."/>
        </authorList>
    </citation>
    <scope>NUCLEOTIDE SEQUENCE [LARGE SCALE GENOMIC DNA]</scope>
    <source>
        <strain evidence="8 9">CIP 110307</strain>
    </source>
</reference>
<keyword evidence="6 7" id="KW-0472">Membrane</keyword>
<evidence type="ECO:0000256" key="6">
    <source>
        <dbReference type="ARBA" id="ARBA00023136"/>
    </source>
</evidence>
<evidence type="ECO:0000313" key="9">
    <source>
        <dbReference type="Proteomes" id="UP000017670"/>
    </source>
</evidence>
<organism evidence="8 9">
    <name type="scientific">Acinetobacter beijerinckii CIP 110307</name>
    <dbReference type="NCBI Taxonomy" id="1217648"/>
    <lineage>
        <taxon>Bacteria</taxon>
        <taxon>Pseudomonadati</taxon>
        <taxon>Pseudomonadota</taxon>
        <taxon>Gammaproteobacteria</taxon>
        <taxon>Moraxellales</taxon>
        <taxon>Moraxellaceae</taxon>
        <taxon>Acinetobacter</taxon>
    </lineage>
</organism>
<dbReference type="GO" id="GO:0005886">
    <property type="term" value="C:plasma membrane"/>
    <property type="evidence" value="ECO:0007669"/>
    <property type="project" value="UniProtKB-SubCell"/>
</dbReference>
<feature type="transmembrane region" description="Helical" evidence="7">
    <location>
        <begin position="109"/>
        <end position="133"/>
    </location>
</feature>
<dbReference type="PANTHER" id="PTHR30086:SF14">
    <property type="entry name" value="HOMOSERINE_HOMOSERINE LACTONE EFFLUX PROTEIN"/>
    <property type="match status" value="1"/>
</dbReference>
<dbReference type="Proteomes" id="UP000017670">
    <property type="component" value="Unassembled WGS sequence"/>
</dbReference>
<dbReference type="Pfam" id="PF01810">
    <property type="entry name" value="LysE"/>
    <property type="match status" value="1"/>
</dbReference>
<dbReference type="InterPro" id="IPR001123">
    <property type="entry name" value="LeuE-type"/>
</dbReference>
<sequence length="208" mass="22972">MSFQVWFAFMLACWAISVSPGAGAIASMSSGLNYGFRHGYWNALGLQIALLIQILIVAAGVGVLFATTPLAFQIVKWFGVAYLMYLAYQQWTAPIKTIQIEHEQKNKSALTLVFHGFVVNMSNPKAIVFLLAVLPQFLDLSRPQALQYLIMAITMVTIDLIVMAAYTGLASKVLRLLRSPRQQKYLNRGFAVMFSCAALLLSAIQQSS</sequence>
<dbReference type="HOGENOM" id="CLU_079569_2_1_6"/>
<dbReference type="eggNOG" id="COG1280">
    <property type="taxonomic scope" value="Bacteria"/>
</dbReference>
<feature type="transmembrane region" description="Helical" evidence="7">
    <location>
        <begin position="185"/>
        <end position="204"/>
    </location>
</feature>
<evidence type="ECO:0000256" key="1">
    <source>
        <dbReference type="ARBA" id="ARBA00004651"/>
    </source>
</evidence>
<accession>N9FG20</accession>
<comment type="caution">
    <text evidence="8">The sequence shown here is derived from an EMBL/GenBank/DDBJ whole genome shotgun (WGS) entry which is preliminary data.</text>
</comment>
<proteinExistence type="inferred from homology"/>
<feature type="transmembrane region" description="Helical" evidence="7">
    <location>
        <begin position="145"/>
        <end position="165"/>
    </location>
</feature>
<evidence type="ECO:0000256" key="5">
    <source>
        <dbReference type="ARBA" id="ARBA00022989"/>
    </source>
</evidence>
<dbReference type="PATRIC" id="fig|1217648.3.peg.1912"/>
<name>N9FG20_9GAMM</name>
<feature type="transmembrane region" description="Helical" evidence="7">
    <location>
        <begin position="40"/>
        <end position="64"/>
    </location>
</feature>
<dbReference type="RefSeq" id="WP_005060753.1">
    <property type="nucleotide sequence ID" value="NZ_KB849765.1"/>
</dbReference>
<feature type="transmembrane region" description="Helical" evidence="7">
    <location>
        <begin position="6"/>
        <end position="28"/>
    </location>
</feature>
<keyword evidence="5 7" id="KW-1133">Transmembrane helix</keyword>
<evidence type="ECO:0000256" key="3">
    <source>
        <dbReference type="ARBA" id="ARBA00022475"/>
    </source>
</evidence>
<dbReference type="AlphaFoldDB" id="N9FG20"/>
<keyword evidence="9" id="KW-1185">Reference proteome</keyword>
<dbReference type="PIRSF" id="PIRSF006324">
    <property type="entry name" value="LeuE"/>
    <property type="match status" value="1"/>
</dbReference>
<dbReference type="GO" id="GO:0042970">
    <property type="term" value="F:homoserine transmembrane transporter activity"/>
    <property type="evidence" value="ECO:0007669"/>
    <property type="project" value="TreeGrafter"/>
</dbReference>
<evidence type="ECO:0000256" key="4">
    <source>
        <dbReference type="ARBA" id="ARBA00022692"/>
    </source>
</evidence>
<keyword evidence="3" id="KW-1003">Cell membrane</keyword>
<protein>
    <recommendedName>
        <fullName evidence="10">Homoserine/homoserine lactone efflux protein</fullName>
    </recommendedName>
</protein>
<gene>
    <name evidence="8" type="ORF">F933_01958</name>
</gene>
<dbReference type="PANTHER" id="PTHR30086">
    <property type="entry name" value="ARGININE EXPORTER PROTEIN ARGO"/>
    <property type="match status" value="1"/>
</dbReference>